<dbReference type="AlphaFoldDB" id="A0A915END4"/>
<keyword evidence="1" id="KW-0472">Membrane</keyword>
<sequence>MNVLEMPRNNTQINQSQAFVYRLAKFKVAPQLYIKTVFSSLNLLLSLIFLIQLRSTLNKGNIKDRVVKVTILCEICFNIMPSYAFFIYLIITGNSLSIYIGQFAVVEIFFFLLSQPLYHKEAAEELHANCPCYSTTLLLLMLVAPKQTD</sequence>
<keyword evidence="1" id="KW-1133">Transmembrane helix</keyword>
<evidence type="ECO:0000256" key="1">
    <source>
        <dbReference type="SAM" id="Phobius"/>
    </source>
</evidence>
<feature type="transmembrane region" description="Helical" evidence="1">
    <location>
        <begin position="32"/>
        <end position="51"/>
    </location>
</feature>
<evidence type="ECO:0000313" key="3">
    <source>
        <dbReference type="WBParaSite" id="jg7723"/>
    </source>
</evidence>
<name>A0A915END4_9BILA</name>
<dbReference type="WBParaSite" id="jg7723">
    <property type="protein sequence ID" value="jg7723"/>
    <property type="gene ID" value="jg7723"/>
</dbReference>
<organism evidence="2 3">
    <name type="scientific">Ditylenchus dipsaci</name>
    <dbReference type="NCBI Taxonomy" id="166011"/>
    <lineage>
        <taxon>Eukaryota</taxon>
        <taxon>Metazoa</taxon>
        <taxon>Ecdysozoa</taxon>
        <taxon>Nematoda</taxon>
        <taxon>Chromadorea</taxon>
        <taxon>Rhabditida</taxon>
        <taxon>Tylenchina</taxon>
        <taxon>Tylenchomorpha</taxon>
        <taxon>Sphaerularioidea</taxon>
        <taxon>Anguinidae</taxon>
        <taxon>Anguininae</taxon>
        <taxon>Ditylenchus</taxon>
    </lineage>
</organism>
<feature type="transmembrane region" description="Helical" evidence="1">
    <location>
        <begin position="71"/>
        <end position="91"/>
    </location>
</feature>
<protein>
    <submittedName>
        <fullName evidence="3">Uncharacterized protein</fullName>
    </submittedName>
</protein>
<dbReference type="Proteomes" id="UP000887574">
    <property type="component" value="Unplaced"/>
</dbReference>
<accession>A0A915END4</accession>
<keyword evidence="2" id="KW-1185">Reference proteome</keyword>
<feature type="transmembrane region" description="Helical" evidence="1">
    <location>
        <begin position="97"/>
        <end position="114"/>
    </location>
</feature>
<keyword evidence="1" id="KW-0812">Transmembrane</keyword>
<evidence type="ECO:0000313" key="2">
    <source>
        <dbReference type="Proteomes" id="UP000887574"/>
    </source>
</evidence>
<reference evidence="3" key="1">
    <citation type="submission" date="2022-11" db="UniProtKB">
        <authorList>
            <consortium name="WormBaseParasite"/>
        </authorList>
    </citation>
    <scope>IDENTIFICATION</scope>
</reference>
<proteinExistence type="predicted"/>